<dbReference type="GO" id="GO:0016743">
    <property type="term" value="F:carboxyl- or carbamoyltransferase activity"/>
    <property type="evidence" value="ECO:0007669"/>
    <property type="project" value="InterPro"/>
</dbReference>
<comment type="caution">
    <text evidence="3">The sequence shown here is derived from an EMBL/GenBank/DDBJ whole genome shotgun (WGS) entry which is preliminary data.</text>
</comment>
<feature type="domain" description="Aspartate/ornithine carbamoyltransferase Asp/Orn-binding" evidence="2">
    <location>
        <begin position="17"/>
        <end position="49"/>
    </location>
</feature>
<keyword evidence="1" id="KW-0808">Transferase</keyword>
<gene>
    <name evidence="3" type="ORF">NP493_1393g00007</name>
</gene>
<proteinExistence type="predicted"/>
<dbReference type="Proteomes" id="UP001209878">
    <property type="component" value="Unassembled WGS sequence"/>
</dbReference>
<dbReference type="EMBL" id="JAODUO010001391">
    <property type="protein sequence ID" value="KAK2164897.1"/>
    <property type="molecule type" value="Genomic_DNA"/>
</dbReference>
<protein>
    <recommendedName>
        <fullName evidence="2">Aspartate/ornithine carbamoyltransferase Asp/Orn-binding domain-containing protein</fullName>
    </recommendedName>
</protein>
<keyword evidence="4" id="KW-1185">Reference proteome</keyword>
<evidence type="ECO:0000256" key="1">
    <source>
        <dbReference type="ARBA" id="ARBA00022679"/>
    </source>
</evidence>
<dbReference type="InterPro" id="IPR006131">
    <property type="entry name" value="Asp_carbamoyltransf_Asp/Orn-bd"/>
</dbReference>
<sequence>MQVTSGHSCIVSREKPYEVDDDVFYDTDRSLVWDEAENRKWTVMAILLHLLRDHKPAIDKPRFFRV</sequence>
<dbReference type="Pfam" id="PF00185">
    <property type="entry name" value="OTCace"/>
    <property type="match status" value="1"/>
</dbReference>
<reference evidence="3" key="1">
    <citation type="journal article" date="2023" name="Mol. Biol. Evol.">
        <title>Third-Generation Sequencing Reveals the Adaptive Role of the Epigenome in Three Deep-Sea Polychaetes.</title>
        <authorList>
            <person name="Perez M."/>
            <person name="Aroh O."/>
            <person name="Sun Y."/>
            <person name="Lan Y."/>
            <person name="Juniper S.K."/>
            <person name="Young C.R."/>
            <person name="Angers B."/>
            <person name="Qian P.Y."/>
        </authorList>
    </citation>
    <scope>NUCLEOTIDE SEQUENCE</scope>
    <source>
        <strain evidence="3">R07B-5</strain>
    </source>
</reference>
<accession>A0AAD9K549</accession>
<dbReference type="GO" id="GO:0016597">
    <property type="term" value="F:amino acid binding"/>
    <property type="evidence" value="ECO:0007669"/>
    <property type="project" value="InterPro"/>
</dbReference>
<evidence type="ECO:0000313" key="3">
    <source>
        <dbReference type="EMBL" id="KAK2164897.1"/>
    </source>
</evidence>
<organism evidence="3 4">
    <name type="scientific">Ridgeia piscesae</name>
    <name type="common">Tubeworm</name>
    <dbReference type="NCBI Taxonomy" id="27915"/>
    <lineage>
        <taxon>Eukaryota</taxon>
        <taxon>Metazoa</taxon>
        <taxon>Spiralia</taxon>
        <taxon>Lophotrochozoa</taxon>
        <taxon>Annelida</taxon>
        <taxon>Polychaeta</taxon>
        <taxon>Sedentaria</taxon>
        <taxon>Canalipalpata</taxon>
        <taxon>Sabellida</taxon>
        <taxon>Siboglinidae</taxon>
        <taxon>Ridgeia</taxon>
    </lineage>
</organism>
<dbReference type="AlphaFoldDB" id="A0AAD9K549"/>
<dbReference type="GO" id="GO:0006520">
    <property type="term" value="P:amino acid metabolic process"/>
    <property type="evidence" value="ECO:0007669"/>
    <property type="project" value="InterPro"/>
</dbReference>
<evidence type="ECO:0000259" key="2">
    <source>
        <dbReference type="Pfam" id="PF00185"/>
    </source>
</evidence>
<evidence type="ECO:0000313" key="4">
    <source>
        <dbReference type="Proteomes" id="UP001209878"/>
    </source>
</evidence>
<dbReference type="InterPro" id="IPR036901">
    <property type="entry name" value="Asp/Orn_carbamoylTrfase_sf"/>
</dbReference>
<dbReference type="SUPFAM" id="SSF53671">
    <property type="entry name" value="Aspartate/ornithine carbamoyltransferase"/>
    <property type="match status" value="1"/>
</dbReference>
<name>A0AAD9K549_RIDPI</name>